<feature type="compositionally biased region" description="Acidic residues" evidence="1">
    <location>
        <begin position="1"/>
        <end position="18"/>
    </location>
</feature>
<accession>A0ABD2A6H0</accession>
<protein>
    <submittedName>
        <fullName evidence="2">Uncharacterized protein</fullName>
    </submittedName>
</protein>
<feature type="region of interest" description="Disordered" evidence="1">
    <location>
        <begin position="1"/>
        <end position="102"/>
    </location>
</feature>
<feature type="non-terminal residue" evidence="2">
    <location>
        <position position="1"/>
    </location>
</feature>
<evidence type="ECO:0000313" key="3">
    <source>
        <dbReference type="Proteomes" id="UP001607302"/>
    </source>
</evidence>
<dbReference type="AlphaFoldDB" id="A0ABD2A6H0"/>
<evidence type="ECO:0000256" key="1">
    <source>
        <dbReference type="SAM" id="MobiDB-lite"/>
    </source>
</evidence>
<comment type="caution">
    <text evidence="2">The sequence shown here is derived from an EMBL/GenBank/DDBJ whole genome shotgun (WGS) entry which is preliminary data.</text>
</comment>
<organism evidence="2 3">
    <name type="scientific">Vespula squamosa</name>
    <name type="common">Southern yellow jacket</name>
    <name type="synonym">Wasp</name>
    <dbReference type="NCBI Taxonomy" id="30214"/>
    <lineage>
        <taxon>Eukaryota</taxon>
        <taxon>Metazoa</taxon>
        <taxon>Ecdysozoa</taxon>
        <taxon>Arthropoda</taxon>
        <taxon>Hexapoda</taxon>
        <taxon>Insecta</taxon>
        <taxon>Pterygota</taxon>
        <taxon>Neoptera</taxon>
        <taxon>Endopterygota</taxon>
        <taxon>Hymenoptera</taxon>
        <taxon>Apocrita</taxon>
        <taxon>Aculeata</taxon>
        <taxon>Vespoidea</taxon>
        <taxon>Vespidae</taxon>
        <taxon>Vespinae</taxon>
        <taxon>Vespula</taxon>
    </lineage>
</organism>
<name>A0ABD2A6H0_VESSQ</name>
<keyword evidence="3" id="KW-1185">Reference proteome</keyword>
<sequence>EREEIEEGEADTEEVDGEDRERAKRREKGREGIWILRESRRSVGRQCGTMAQEEEEEEESEEEAEAEAEAEDDDGDDDDDDDDDDCNHEKNSEKKGRKKRNV</sequence>
<feature type="compositionally biased region" description="Basic and acidic residues" evidence="1">
    <location>
        <begin position="19"/>
        <end position="41"/>
    </location>
</feature>
<feature type="compositionally biased region" description="Acidic residues" evidence="1">
    <location>
        <begin position="52"/>
        <end position="86"/>
    </location>
</feature>
<evidence type="ECO:0000313" key="2">
    <source>
        <dbReference type="EMBL" id="KAL2716233.1"/>
    </source>
</evidence>
<dbReference type="EMBL" id="JAUDFV010000154">
    <property type="protein sequence ID" value="KAL2716233.1"/>
    <property type="molecule type" value="Genomic_DNA"/>
</dbReference>
<proteinExistence type="predicted"/>
<gene>
    <name evidence="2" type="ORF">V1478_013909</name>
</gene>
<reference evidence="2 3" key="1">
    <citation type="journal article" date="2024" name="Ann. Entomol. Soc. Am.">
        <title>Genomic analyses of the southern and eastern yellowjacket wasps (Hymenoptera: Vespidae) reveal evolutionary signatures of social life.</title>
        <authorList>
            <person name="Catto M.A."/>
            <person name="Caine P.B."/>
            <person name="Orr S.E."/>
            <person name="Hunt B.G."/>
            <person name="Goodisman M.A.D."/>
        </authorList>
    </citation>
    <scope>NUCLEOTIDE SEQUENCE [LARGE SCALE GENOMIC DNA]</scope>
    <source>
        <strain evidence="2">233</strain>
        <tissue evidence="2">Head and thorax</tissue>
    </source>
</reference>
<dbReference type="Proteomes" id="UP001607302">
    <property type="component" value="Unassembled WGS sequence"/>
</dbReference>